<keyword evidence="2" id="KW-1185">Reference proteome</keyword>
<evidence type="ECO:0000313" key="2">
    <source>
        <dbReference type="Proteomes" id="UP000188320"/>
    </source>
</evidence>
<dbReference type="InterPro" id="IPR015915">
    <property type="entry name" value="Kelch-typ_b-propeller"/>
</dbReference>
<gene>
    <name evidence="1" type="ORF">AX774_g5</name>
</gene>
<dbReference type="PANTHER" id="PTHR15526">
    <property type="entry name" value="MUSKELIN"/>
    <property type="match status" value="1"/>
</dbReference>
<accession>A0A1R1PZQ1</accession>
<dbReference type="Gene3D" id="2.120.10.80">
    <property type="entry name" value="Kelch-type beta propeller"/>
    <property type="match status" value="1"/>
</dbReference>
<comment type="caution">
    <text evidence="1">The sequence shown here is derived from an EMBL/GenBank/DDBJ whole genome shotgun (WGS) entry which is preliminary data.</text>
</comment>
<dbReference type="GO" id="GO:0005737">
    <property type="term" value="C:cytoplasm"/>
    <property type="evidence" value="ECO:0007669"/>
    <property type="project" value="TreeGrafter"/>
</dbReference>
<dbReference type="SUPFAM" id="SSF117281">
    <property type="entry name" value="Kelch motif"/>
    <property type="match status" value="1"/>
</dbReference>
<proteinExistence type="predicted"/>
<name>A0A1R1PZQ1_ZANCU</name>
<dbReference type="EMBL" id="LSSK01000001">
    <property type="protein sequence ID" value="OMH86417.1"/>
    <property type="molecule type" value="Genomic_DNA"/>
</dbReference>
<dbReference type="OrthoDB" id="10052615at2759"/>
<sequence length="665" mass="75754">MLDSKVISFAYQSIWEQVEAGEQNKPVPAGRGGHQMCIDDVRGKIYMYGGWDGKENMGDFWEFDIMEMQWRCLGIDNAPGKRSLHSMCFDSINNRLYVIGRYYDQEHRASTSLESDMYMYDVNENKWYLESANTERCNGPKMQYDAQMVFDELNQCIYLYGGKIIQPGSADTGTMYGGLYRYDTKSGEWTSLRADMHIYDHETQVTGRFFHSMTIDPRVQRLYIMSNYRDRTAAGDMFVYDIETDTFFERTRNMIAKSPPSILSSCRGSSSPICNIFGSRMSTKITGLNYMLSKKPLSTPCGIDGHADSCSAYKRWYTKNGYNLSSSEYNKPQLNPLQMAASASVQHNSYSLKITLDRSRNELYLLTSHGFEPTVHSNNEFYPISDLHSVDVSYDSSLLDTLPNHVRCPTQNHVSMSILTYQFEADAWQENYNSDFTIPDNRNPITPPPRYAQAMVYSERLACHFMFGGNSGVKSSSRLNDLWILRLRRPLSDSILRNSLFLVRAKKFLELCHLSSFTSCVNNNTNPSPSHSSSSTPSLSQISNIFVKDNTILSDQLLRKNIYQDQAMECLNFLRSKVSVLVDHENHAESAAYRALTNHLISKFGSTMIGTLDAFGGSVDNSLDAFSSFGSEPDFLRSNRRSLFDSLVENFFPEGSYNSKRNIVF</sequence>
<reference evidence="2" key="1">
    <citation type="submission" date="2017-01" db="EMBL/GenBank/DDBJ databases">
        <authorList>
            <person name="Wang Y."/>
            <person name="White M."/>
            <person name="Kvist S."/>
            <person name="Moncalvo J.-M."/>
        </authorList>
    </citation>
    <scope>NUCLEOTIDE SEQUENCE [LARGE SCALE GENOMIC DNA]</scope>
    <source>
        <strain evidence="2">COL-18-3</strain>
    </source>
</reference>
<dbReference type="AlphaFoldDB" id="A0A1R1PZQ1"/>
<dbReference type="PANTHER" id="PTHR15526:SF5">
    <property type="entry name" value="MUSKELIN"/>
    <property type="match status" value="1"/>
</dbReference>
<dbReference type="InterPro" id="IPR052456">
    <property type="entry name" value="CTLH_complex_component"/>
</dbReference>
<dbReference type="Proteomes" id="UP000188320">
    <property type="component" value="Unassembled WGS sequence"/>
</dbReference>
<organism evidence="1 2">
    <name type="scientific">Zancudomyces culisetae</name>
    <name type="common">Gut fungus</name>
    <name type="synonym">Smittium culisetae</name>
    <dbReference type="NCBI Taxonomy" id="1213189"/>
    <lineage>
        <taxon>Eukaryota</taxon>
        <taxon>Fungi</taxon>
        <taxon>Fungi incertae sedis</taxon>
        <taxon>Zoopagomycota</taxon>
        <taxon>Kickxellomycotina</taxon>
        <taxon>Harpellomycetes</taxon>
        <taxon>Harpellales</taxon>
        <taxon>Legeriomycetaceae</taxon>
        <taxon>Zancudomyces</taxon>
    </lineage>
</organism>
<evidence type="ECO:0000313" key="1">
    <source>
        <dbReference type="EMBL" id="OMH86417.1"/>
    </source>
</evidence>
<protein>
    <submittedName>
        <fullName evidence="1">Muskelin</fullName>
    </submittedName>
</protein>
<dbReference type="Pfam" id="PF24681">
    <property type="entry name" value="Kelch_KLHDC2_KLHL20_DRC7"/>
    <property type="match status" value="1"/>
</dbReference>